<keyword evidence="1" id="KW-0812">Transmembrane</keyword>
<gene>
    <name evidence="2" type="ORF">J8TS2_30920</name>
</gene>
<evidence type="ECO:0008006" key="4">
    <source>
        <dbReference type="Google" id="ProtNLM"/>
    </source>
</evidence>
<keyword evidence="3" id="KW-1185">Reference proteome</keyword>
<proteinExistence type="predicted"/>
<name>A0ABQ4KLF2_9BACI</name>
<dbReference type="RefSeq" id="WP_158321282.1">
    <property type="nucleotide sequence ID" value="NZ_BORB01000029.1"/>
</dbReference>
<keyword evidence="1" id="KW-0472">Membrane</keyword>
<feature type="transmembrane region" description="Helical" evidence="1">
    <location>
        <begin position="7"/>
        <end position="25"/>
    </location>
</feature>
<dbReference type="Pfam" id="PF17247">
    <property type="entry name" value="DUF5316"/>
    <property type="match status" value="1"/>
</dbReference>
<dbReference type="InterPro" id="IPR035167">
    <property type="entry name" value="DUF5316"/>
</dbReference>
<dbReference type="Proteomes" id="UP000679950">
    <property type="component" value="Unassembled WGS sequence"/>
</dbReference>
<organism evidence="2 3">
    <name type="scientific">Lederbergia ruris</name>
    <dbReference type="NCBI Taxonomy" id="217495"/>
    <lineage>
        <taxon>Bacteria</taxon>
        <taxon>Bacillati</taxon>
        <taxon>Bacillota</taxon>
        <taxon>Bacilli</taxon>
        <taxon>Bacillales</taxon>
        <taxon>Bacillaceae</taxon>
        <taxon>Lederbergia</taxon>
    </lineage>
</organism>
<feature type="transmembrane region" description="Helical" evidence="1">
    <location>
        <begin position="74"/>
        <end position="100"/>
    </location>
</feature>
<keyword evidence="1" id="KW-1133">Transmembrane helix</keyword>
<comment type="caution">
    <text evidence="2">The sequence shown here is derived from an EMBL/GenBank/DDBJ whole genome shotgun (WGS) entry which is preliminary data.</text>
</comment>
<reference evidence="2 3" key="1">
    <citation type="submission" date="2021-03" db="EMBL/GenBank/DDBJ databases">
        <title>Antimicrobial resistance genes in bacteria isolated from Japanese honey, and their potential for conferring macrolide and lincosamide resistance in the American foulbrood pathogen Paenibacillus larvae.</title>
        <authorList>
            <person name="Okamoto M."/>
            <person name="Kumagai M."/>
            <person name="Kanamori H."/>
            <person name="Takamatsu D."/>
        </authorList>
    </citation>
    <scope>NUCLEOTIDE SEQUENCE [LARGE SCALE GENOMIC DNA]</scope>
    <source>
        <strain evidence="2 3">J8TS2</strain>
    </source>
</reference>
<evidence type="ECO:0000256" key="1">
    <source>
        <dbReference type="SAM" id="Phobius"/>
    </source>
</evidence>
<protein>
    <recommendedName>
        <fullName evidence="4">DUF5316 domain-containing protein</fullName>
    </recommendedName>
</protein>
<dbReference type="EMBL" id="BORB01000029">
    <property type="protein sequence ID" value="GIN58773.1"/>
    <property type="molecule type" value="Genomic_DNA"/>
</dbReference>
<evidence type="ECO:0000313" key="2">
    <source>
        <dbReference type="EMBL" id="GIN58773.1"/>
    </source>
</evidence>
<sequence length="101" mass="11206">MNQSLSFGVFIVIVALVIGFVTRDWMLVLKISGGVVLVFLLLAGLFTGAMAGGDRARANYESESKSSREERMQWVKNFIFIALPNFIFILILLAVAYFVAL</sequence>
<feature type="transmembrane region" description="Helical" evidence="1">
    <location>
        <begin position="31"/>
        <end position="53"/>
    </location>
</feature>
<evidence type="ECO:0000313" key="3">
    <source>
        <dbReference type="Proteomes" id="UP000679950"/>
    </source>
</evidence>
<accession>A0ABQ4KLF2</accession>